<dbReference type="STRING" id="1447875.A0A2B7X8C9"/>
<dbReference type="InterPro" id="IPR029058">
    <property type="entry name" value="AB_hydrolase_fold"/>
</dbReference>
<dbReference type="GO" id="GO:0016787">
    <property type="term" value="F:hydrolase activity"/>
    <property type="evidence" value="ECO:0007669"/>
    <property type="project" value="InterPro"/>
</dbReference>
<reference evidence="2 3" key="1">
    <citation type="submission" date="2017-10" db="EMBL/GenBank/DDBJ databases">
        <title>Comparative genomics in systemic dimorphic fungi from Ajellomycetaceae.</title>
        <authorList>
            <person name="Munoz J.F."/>
            <person name="Mcewen J.G."/>
            <person name="Clay O.K."/>
            <person name="Cuomo C.A."/>
        </authorList>
    </citation>
    <scope>NUCLEOTIDE SEQUENCE [LARGE SCALE GENOMIC DNA]</scope>
    <source>
        <strain evidence="2 3">UAMH5409</strain>
    </source>
</reference>
<evidence type="ECO:0000313" key="3">
    <source>
        <dbReference type="Proteomes" id="UP000223968"/>
    </source>
</evidence>
<organism evidence="2 3">
    <name type="scientific">Helicocarpus griseus UAMH5409</name>
    <dbReference type="NCBI Taxonomy" id="1447875"/>
    <lineage>
        <taxon>Eukaryota</taxon>
        <taxon>Fungi</taxon>
        <taxon>Dikarya</taxon>
        <taxon>Ascomycota</taxon>
        <taxon>Pezizomycotina</taxon>
        <taxon>Eurotiomycetes</taxon>
        <taxon>Eurotiomycetidae</taxon>
        <taxon>Onygenales</taxon>
        <taxon>Ajellomycetaceae</taxon>
        <taxon>Helicocarpus</taxon>
    </lineage>
</organism>
<evidence type="ECO:0000259" key="1">
    <source>
        <dbReference type="Pfam" id="PF01738"/>
    </source>
</evidence>
<evidence type="ECO:0000313" key="2">
    <source>
        <dbReference type="EMBL" id="PGH05031.1"/>
    </source>
</evidence>
<dbReference type="OrthoDB" id="10019231at2759"/>
<dbReference type="Gene3D" id="3.40.50.1820">
    <property type="entry name" value="alpha/beta hydrolase"/>
    <property type="match status" value="1"/>
</dbReference>
<feature type="domain" description="Dienelactone hydrolase" evidence="1">
    <location>
        <begin position="30"/>
        <end position="240"/>
    </location>
</feature>
<dbReference type="Proteomes" id="UP000223968">
    <property type="component" value="Unassembled WGS sequence"/>
</dbReference>
<sequence length="260" mass="29149">MAGDSCCCRTFDWGGKPAGTEKVYGNVTTYVTGHTSNKAVLVVHDLLGWEYVNLRLLADHYAREVGATVFIPDFFHGSKLAKGDVLSDDFDKDELDSFLKKNSPEKSVSEALPLAENIRKKYKRLGAVGFGYGGWVVFMLGRKGAVDCASVAYPLFMEGYKHDEYKAPLQILAPEQDSEYTVELKKLTFDSFIRSNLDFQYLNFPDTTHGSLAYDDPENRTERQSLVRAKIAVVRWLREFLVEKEIDVGKPSTSTSLSCV</sequence>
<dbReference type="PANTHER" id="PTHR17630">
    <property type="entry name" value="DIENELACTONE HYDROLASE"/>
    <property type="match status" value="1"/>
</dbReference>
<proteinExistence type="predicted"/>
<dbReference type="SUPFAM" id="SSF53474">
    <property type="entry name" value="alpha/beta-Hydrolases"/>
    <property type="match status" value="1"/>
</dbReference>
<dbReference type="PANTHER" id="PTHR17630:SF55">
    <property type="entry name" value="DIENELACTONE HYDROLASE FAMILY PROTEIN (AFU_ORTHOLOGUE AFUA_1G01900)"/>
    <property type="match status" value="1"/>
</dbReference>
<dbReference type="InterPro" id="IPR002925">
    <property type="entry name" value="Dienelactn_hydro"/>
</dbReference>
<dbReference type="AlphaFoldDB" id="A0A2B7X8C9"/>
<gene>
    <name evidence="2" type="ORF">AJ79_06918</name>
</gene>
<accession>A0A2B7X8C9</accession>
<protein>
    <recommendedName>
        <fullName evidence="1">Dienelactone hydrolase domain-containing protein</fullName>
    </recommendedName>
</protein>
<comment type="caution">
    <text evidence="2">The sequence shown here is derived from an EMBL/GenBank/DDBJ whole genome shotgun (WGS) entry which is preliminary data.</text>
</comment>
<name>A0A2B7X8C9_9EURO</name>
<keyword evidence="3" id="KW-1185">Reference proteome</keyword>
<dbReference type="Pfam" id="PF01738">
    <property type="entry name" value="DLH"/>
    <property type="match status" value="1"/>
</dbReference>
<dbReference type="EMBL" id="PDNB01000129">
    <property type="protein sequence ID" value="PGH05031.1"/>
    <property type="molecule type" value="Genomic_DNA"/>
</dbReference>